<name>A0A9D2MXP8_9FIRM</name>
<dbReference type="SUPFAM" id="SSF89550">
    <property type="entry name" value="PHP domain-like"/>
    <property type="match status" value="1"/>
</dbReference>
<protein>
    <submittedName>
        <fullName evidence="1">DUF3604 domain-containing protein</fullName>
    </submittedName>
</protein>
<dbReference type="Gene3D" id="3.20.20.140">
    <property type="entry name" value="Metal-dependent hydrolases"/>
    <property type="match status" value="1"/>
</dbReference>
<dbReference type="AlphaFoldDB" id="A0A9D2MXP8"/>
<organism evidence="1 2">
    <name type="scientific">Candidatus Enterocloster excrementipullorum</name>
    <dbReference type="NCBI Taxonomy" id="2838559"/>
    <lineage>
        <taxon>Bacteria</taxon>
        <taxon>Bacillati</taxon>
        <taxon>Bacillota</taxon>
        <taxon>Clostridia</taxon>
        <taxon>Lachnospirales</taxon>
        <taxon>Lachnospiraceae</taxon>
        <taxon>Enterocloster</taxon>
    </lineage>
</organism>
<dbReference type="InterPro" id="IPR016195">
    <property type="entry name" value="Pol/histidinol_Pase-like"/>
</dbReference>
<evidence type="ECO:0000313" key="1">
    <source>
        <dbReference type="EMBL" id="HJC05193.1"/>
    </source>
</evidence>
<dbReference type="EMBL" id="DWWT01000013">
    <property type="protein sequence ID" value="HJC05193.1"/>
    <property type="molecule type" value="Genomic_DNA"/>
</dbReference>
<gene>
    <name evidence="1" type="ORF">H9704_03425</name>
</gene>
<accession>A0A9D2MXP8</accession>
<sequence>MRLNKEYMGTIALSPDTDVTAGEFSTWTITFTAGEYGIDDGGTMVIAWKSVSDWDSPQFDEPDMPGYTTVSTTGQCRVTGRYAKFVRSFGNSILIDVKGGYIKKGDQIKVVLGDTSQGSLGMRAQSFCEREHEFRVFLDPCGTARYEEMPERLKVRIVPSCHHEIQAIVPGTVSVGEPFDIAIRALDEFGNPTGRYSGTIDLEVPGVRAEGIPAQVEFPEGTEGVIRLTGCRILDEGFWNLTIRDKARGYFALSNASLCAPADTPRRLFWGDMHGQTRQTVGTGMLDDYYSFARDKACVDFTGWQGNDFEVSDETWQDIRDYTKKYDEEGKFLVYLGYEWSGTTPQGGDHNVYFLEDSKDFYPSSNWTATAVDNANNANPITELHEKLAGRRDVLLIPHIGGRYANLDYFNPAFSSVIEIHSHHGTFEWFAFDAMKRRMKVGFIAASDDHTCRPGLSYPLSGHGKSASGAFDVASGFTGVFADSLTKTAVWNAIRARHCYASTFDRIYLDTRVGELFMGDEGTVSGAPLLEIKAAGNFPIEGYEIYDWDQRIVKEDCLNRDSRRIRIRWSGVVYRGRGKSRKWDGILYVQNGKIVSAEKYAFDRIDQGIVIQSDKYIKFTSSTSGDYDGLILELEANEQTVIKFSSAAGCAEASYQEIHAHGFTRDMGGLNLKLEMEQAFEEIPEGQYTAYSRLDVKKELPAAPGEHAYWVKVLQSNGNAAWSSPIFVEQK</sequence>
<reference evidence="1" key="2">
    <citation type="submission" date="2021-04" db="EMBL/GenBank/DDBJ databases">
        <authorList>
            <person name="Gilroy R."/>
        </authorList>
    </citation>
    <scope>NUCLEOTIDE SEQUENCE</scope>
    <source>
        <strain evidence="1">CHK180-15479</strain>
    </source>
</reference>
<dbReference type="Pfam" id="PF12228">
    <property type="entry name" value="DUF3604"/>
    <property type="match status" value="1"/>
</dbReference>
<evidence type="ECO:0000313" key="2">
    <source>
        <dbReference type="Proteomes" id="UP000823910"/>
    </source>
</evidence>
<comment type="caution">
    <text evidence="1">The sequence shown here is derived from an EMBL/GenBank/DDBJ whole genome shotgun (WGS) entry which is preliminary data.</text>
</comment>
<dbReference type="InterPro" id="IPR022028">
    <property type="entry name" value="DUF3604"/>
</dbReference>
<reference evidence="1" key="1">
    <citation type="journal article" date="2021" name="PeerJ">
        <title>Extensive microbial diversity within the chicken gut microbiome revealed by metagenomics and culture.</title>
        <authorList>
            <person name="Gilroy R."/>
            <person name="Ravi A."/>
            <person name="Getino M."/>
            <person name="Pursley I."/>
            <person name="Horton D.L."/>
            <person name="Alikhan N.F."/>
            <person name="Baker D."/>
            <person name="Gharbi K."/>
            <person name="Hall N."/>
            <person name="Watson M."/>
            <person name="Adriaenssens E.M."/>
            <person name="Foster-Nyarko E."/>
            <person name="Jarju S."/>
            <person name="Secka A."/>
            <person name="Antonio M."/>
            <person name="Oren A."/>
            <person name="Chaudhuri R.R."/>
            <person name="La Ragione R."/>
            <person name="Hildebrand F."/>
            <person name="Pallen M.J."/>
        </authorList>
    </citation>
    <scope>NUCLEOTIDE SEQUENCE</scope>
    <source>
        <strain evidence="1">CHK180-15479</strain>
    </source>
</reference>
<proteinExistence type="predicted"/>
<dbReference type="Proteomes" id="UP000823910">
    <property type="component" value="Unassembled WGS sequence"/>
</dbReference>